<dbReference type="PANTHER" id="PTHR10073:SF12">
    <property type="entry name" value="DNA MISMATCH REPAIR PROTEIN MLH1"/>
    <property type="match status" value="1"/>
</dbReference>
<dbReference type="InterPro" id="IPR036890">
    <property type="entry name" value="HATPase_C_sf"/>
</dbReference>
<dbReference type="InterPro" id="IPR020568">
    <property type="entry name" value="Ribosomal_Su5_D2-typ_SF"/>
</dbReference>
<dbReference type="Gene3D" id="3.30.1370.100">
    <property type="entry name" value="MutL, C-terminal domain, regulatory subdomain"/>
    <property type="match status" value="1"/>
</dbReference>
<dbReference type="FunFam" id="3.30.565.10:FF:000003">
    <property type="entry name" value="DNA mismatch repair endonuclease MutL"/>
    <property type="match status" value="1"/>
</dbReference>
<dbReference type="SMART" id="SM01340">
    <property type="entry name" value="DNA_mis_repair"/>
    <property type="match status" value="1"/>
</dbReference>
<name>A0A2M7G2C6_9BACT</name>
<dbReference type="GO" id="GO:0016887">
    <property type="term" value="F:ATP hydrolysis activity"/>
    <property type="evidence" value="ECO:0007669"/>
    <property type="project" value="InterPro"/>
</dbReference>
<comment type="caution">
    <text evidence="7">The sequence shown here is derived from an EMBL/GenBank/DDBJ whole genome shotgun (WGS) entry which is preliminary data.</text>
</comment>
<dbReference type="CDD" id="cd00782">
    <property type="entry name" value="MutL_Trans"/>
    <property type="match status" value="1"/>
</dbReference>
<organism evidence="7 8">
    <name type="scientific">bacterium (Candidatus Blackallbacteria) CG17_big_fil_post_rev_8_21_14_2_50_48_46</name>
    <dbReference type="NCBI Taxonomy" id="2014261"/>
    <lineage>
        <taxon>Bacteria</taxon>
        <taxon>Candidatus Blackallbacteria</taxon>
    </lineage>
</organism>
<dbReference type="Gene3D" id="3.30.230.10">
    <property type="match status" value="1"/>
</dbReference>
<evidence type="ECO:0000256" key="2">
    <source>
        <dbReference type="ARBA" id="ARBA00022763"/>
    </source>
</evidence>
<accession>A0A2M7G2C6</accession>
<evidence type="ECO:0000256" key="1">
    <source>
        <dbReference type="ARBA" id="ARBA00006082"/>
    </source>
</evidence>
<dbReference type="InterPro" id="IPR038973">
    <property type="entry name" value="MutL/Mlh/Pms-like"/>
</dbReference>
<gene>
    <name evidence="4" type="primary">mutL</name>
    <name evidence="7" type="ORF">COW36_14665</name>
</gene>
<dbReference type="GO" id="GO:0030983">
    <property type="term" value="F:mismatched DNA binding"/>
    <property type="evidence" value="ECO:0007669"/>
    <property type="project" value="InterPro"/>
</dbReference>
<evidence type="ECO:0000313" key="8">
    <source>
        <dbReference type="Proteomes" id="UP000231019"/>
    </source>
</evidence>
<dbReference type="Pfam" id="PF01119">
    <property type="entry name" value="DNA_mis_repair"/>
    <property type="match status" value="1"/>
</dbReference>
<dbReference type="Pfam" id="PF13589">
    <property type="entry name" value="HATPase_c_3"/>
    <property type="match status" value="1"/>
</dbReference>
<evidence type="ECO:0000259" key="6">
    <source>
        <dbReference type="SMART" id="SM01340"/>
    </source>
</evidence>
<dbReference type="InterPro" id="IPR013507">
    <property type="entry name" value="DNA_mismatch_S5_2-like"/>
</dbReference>
<evidence type="ECO:0000313" key="7">
    <source>
        <dbReference type="EMBL" id="PIW15957.1"/>
    </source>
</evidence>
<dbReference type="InterPro" id="IPR042121">
    <property type="entry name" value="MutL_C_regsub"/>
</dbReference>
<dbReference type="EMBL" id="PFFQ01000041">
    <property type="protein sequence ID" value="PIW15957.1"/>
    <property type="molecule type" value="Genomic_DNA"/>
</dbReference>
<dbReference type="SUPFAM" id="SSF55874">
    <property type="entry name" value="ATPase domain of HSP90 chaperone/DNA topoisomerase II/histidine kinase"/>
    <property type="match status" value="1"/>
</dbReference>
<reference evidence="7 8" key="1">
    <citation type="submission" date="2017-09" db="EMBL/GenBank/DDBJ databases">
        <title>Depth-based differentiation of microbial function through sediment-hosted aquifers and enrichment of novel symbionts in the deep terrestrial subsurface.</title>
        <authorList>
            <person name="Probst A.J."/>
            <person name="Ladd B."/>
            <person name="Jarett J.K."/>
            <person name="Geller-Mcgrath D.E."/>
            <person name="Sieber C.M."/>
            <person name="Emerson J.B."/>
            <person name="Anantharaman K."/>
            <person name="Thomas B.C."/>
            <person name="Malmstrom R."/>
            <person name="Stieglmeier M."/>
            <person name="Klingl A."/>
            <person name="Woyke T."/>
            <person name="Ryan C.M."/>
            <person name="Banfield J.F."/>
        </authorList>
    </citation>
    <scope>NUCLEOTIDE SEQUENCE [LARGE SCALE GENOMIC DNA]</scope>
    <source>
        <strain evidence="7">CG17_big_fil_post_rev_8_21_14_2_50_48_46</strain>
    </source>
</reference>
<keyword evidence="2 4" id="KW-0227">DNA damage</keyword>
<dbReference type="InterPro" id="IPR014790">
    <property type="entry name" value="MutL_C"/>
</dbReference>
<dbReference type="Gene3D" id="3.30.1540.20">
    <property type="entry name" value="MutL, C-terminal domain, dimerisation subdomain"/>
    <property type="match status" value="1"/>
</dbReference>
<dbReference type="GO" id="GO:0006298">
    <property type="term" value="P:mismatch repair"/>
    <property type="evidence" value="ECO:0007669"/>
    <property type="project" value="UniProtKB-UniRule"/>
</dbReference>
<feature type="domain" description="DNA mismatch repair protein S5" evidence="6">
    <location>
        <begin position="208"/>
        <end position="326"/>
    </location>
</feature>
<evidence type="ECO:0000256" key="3">
    <source>
        <dbReference type="ARBA" id="ARBA00023204"/>
    </source>
</evidence>
<evidence type="ECO:0000259" key="5">
    <source>
        <dbReference type="SMART" id="SM00853"/>
    </source>
</evidence>
<dbReference type="PROSITE" id="PS00058">
    <property type="entry name" value="DNA_MISMATCH_REPAIR_1"/>
    <property type="match status" value="1"/>
</dbReference>
<evidence type="ECO:0000256" key="4">
    <source>
        <dbReference type="HAMAP-Rule" id="MF_00149"/>
    </source>
</evidence>
<dbReference type="SUPFAM" id="SSF118116">
    <property type="entry name" value="DNA mismatch repair protein MutL"/>
    <property type="match status" value="1"/>
</dbReference>
<sequence>MNPIRLLDTQVANQIAAGEVVERPASVIKELVENSLDSGASFIQVEVDQGGRFLRVVDNGAGIPADSVALAFQRFATSKLLSFEDLWSLETMGFRGEALPSIASVSRVEVLSRTADQEIARRLVIQGGEVLEDSPAGGPVGTSLTIRDLFFNTPARLKFLSSETTELGYIQQLMQAFALGLPEIGFKFVKKGKTVLHTTGKNDLSGVVRQVFGKDLADSLYSVSHETQGGQLRGVLSYPDCVRRDRNYQFFFVNRRWVKVPGISKLLDDLYADLVPRKNFPVAILQLEIPAGNVDVNVHPTKKEVKFKHFSQIYTLLREGIQGSLSRYHFERQTSIGAPEIQSAPVALPPALIDSEDETPPFANPAPAERMKESAASYAVWQAPVIPERAPQVFSLPELEITPTPRPVESGGPPLEPVKAIGQACDYTYIVAHYGNGLALIDQHVAEERALYEQLIESEKILSQPLLISVVMEIDEIDRGLLEEHREVFERAGFEWEAYGPASIAIRALPHCLRITQAEATFRDLLQELRETGVAKAHLESFNRLCKTIACHSAIRAGDPLSLEQMQTIVKNWSETRNPYTCPHGRPILLKFTKQEINKRFLRTW</sequence>
<dbReference type="Gene3D" id="3.30.565.10">
    <property type="entry name" value="Histidine kinase-like ATPase, C-terminal domain"/>
    <property type="match status" value="1"/>
</dbReference>
<feature type="domain" description="MutL C-terminal dimerisation" evidence="5">
    <location>
        <begin position="420"/>
        <end position="561"/>
    </location>
</feature>
<dbReference type="InterPro" id="IPR002099">
    <property type="entry name" value="MutL/Mlh/PMS"/>
</dbReference>
<dbReference type="SMART" id="SM00853">
    <property type="entry name" value="MutL_C"/>
    <property type="match status" value="1"/>
</dbReference>
<dbReference type="PANTHER" id="PTHR10073">
    <property type="entry name" value="DNA MISMATCH REPAIR PROTEIN MLH, PMS, MUTL"/>
    <property type="match status" value="1"/>
</dbReference>
<dbReference type="GO" id="GO:0005524">
    <property type="term" value="F:ATP binding"/>
    <property type="evidence" value="ECO:0007669"/>
    <property type="project" value="InterPro"/>
</dbReference>
<dbReference type="InterPro" id="IPR014762">
    <property type="entry name" value="DNA_mismatch_repair_CS"/>
</dbReference>
<dbReference type="GO" id="GO:0032300">
    <property type="term" value="C:mismatch repair complex"/>
    <property type="evidence" value="ECO:0007669"/>
    <property type="project" value="InterPro"/>
</dbReference>
<protein>
    <recommendedName>
        <fullName evidence="4">DNA mismatch repair protein MutL</fullName>
    </recommendedName>
</protein>
<dbReference type="InterPro" id="IPR020667">
    <property type="entry name" value="DNA_mismatch_repair_MutL"/>
</dbReference>
<dbReference type="InterPro" id="IPR042120">
    <property type="entry name" value="MutL_C_dimsub"/>
</dbReference>
<dbReference type="Pfam" id="PF08676">
    <property type="entry name" value="MutL_C"/>
    <property type="match status" value="1"/>
</dbReference>
<dbReference type="NCBIfam" id="TIGR00585">
    <property type="entry name" value="mutl"/>
    <property type="match status" value="1"/>
</dbReference>
<keyword evidence="3 4" id="KW-0234">DNA repair</keyword>
<dbReference type="InterPro" id="IPR014721">
    <property type="entry name" value="Ribsml_uS5_D2-typ_fold_subgr"/>
</dbReference>
<dbReference type="SUPFAM" id="SSF54211">
    <property type="entry name" value="Ribosomal protein S5 domain 2-like"/>
    <property type="match status" value="1"/>
</dbReference>
<dbReference type="HAMAP" id="MF_00149">
    <property type="entry name" value="DNA_mis_repair"/>
    <property type="match status" value="1"/>
</dbReference>
<dbReference type="GO" id="GO:0140664">
    <property type="term" value="F:ATP-dependent DNA damage sensor activity"/>
    <property type="evidence" value="ECO:0007669"/>
    <property type="project" value="InterPro"/>
</dbReference>
<dbReference type="AlphaFoldDB" id="A0A2M7G2C6"/>
<comment type="function">
    <text evidence="4">This protein is involved in the repair of mismatches in DNA. It is required for dam-dependent methyl-directed DNA mismatch repair. May act as a 'molecular matchmaker', a protein that promotes the formation of a stable complex between two or more DNA-binding proteins in an ATP-dependent manner without itself being part of a final effector complex.</text>
</comment>
<comment type="similarity">
    <text evidence="1 4">Belongs to the DNA mismatch repair MutL/HexB family.</text>
</comment>
<proteinExistence type="inferred from homology"/>
<dbReference type="CDD" id="cd16926">
    <property type="entry name" value="HATPase_MutL-MLH-PMS-like"/>
    <property type="match status" value="1"/>
</dbReference>
<dbReference type="Proteomes" id="UP000231019">
    <property type="component" value="Unassembled WGS sequence"/>
</dbReference>
<dbReference type="InterPro" id="IPR037198">
    <property type="entry name" value="MutL_C_sf"/>
</dbReference>